<reference evidence="2" key="1">
    <citation type="journal article" date="2009" name="Rice">
        <title>De Novo Next Generation Sequencing of Plant Genomes.</title>
        <authorList>
            <person name="Rounsley S."/>
            <person name="Marri P.R."/>
            <person name="Yu Y."/>
            <person name="He R."/>
            <person name="Sisneros N."/>
            <person name="Goicoechea J.L."/>
            <person name="Lee S.J."/>
            <person name="Angelova A."/>
            <person name="Kudrna D."/>
            <person name="Luo M."/>
            <person name="Affourtit J."/>
            <person name="Desany B."/>
            <person name="Knight J."/>
            <person name="Niazi F."/>
            <person name="Egholm M."/>
            <person name="Wing R.A."/>
        </authorList>
    </citation>
    <scope>NUCLEOTIDE SEQUENCE [LARGE SCALE GENOMIC DNA]</scope>
    <source>
        <strain evidence="2">cv. IRGC 105608</strain>
    </source>
</reference>
<evidence type="ECO:0000256" key="1">
    <source>
        <dbReference type="SAM" id="MobiDB-lite"/>
    </source>
</evidence>
<feature type="compositionally biased region" description="Low complexity" evidence="1">
    <location>
        <begin position="78"/>
        <end position="98"/>
    </location>
</feature>
<evidence type="ECO:0000313" key="2">
    <source>
        <dbReference type="EnsemblPlants" id="OBART04G02560.1"/>
    </source>
</evidence>
<dbReference type="Proteomes" id="UP000026960">
    <property type="component" value="Chromosome 4"/>
</dbReference>
<name>A0A0D3FSJ5_9ORYZ</name>
<organism evidence="2">
    <name type="scientific">Oryza barthii</name>
    <dbReference type="NCBI Taxonomy" id="65489"/>
    <lineage>
        <taxon>Eukaryota</taxon>
        <taxon>Viridiplantae</taxon>
        <taxon>Streptophyta</taxon>
        <taxon>Embryophyta</taxon>
        <taxon>Tracheophyta</taxon>
        <taxon>Spermatophyta</taxon>
        <taxon>Magnoliopsida</taxon>
        <taxon>Liliopsida</taxon>
        <taxon>Poales</taxon>
        <taxon>Poaceae</taxon>
        <taxon>BOP clade</taxon>
        <taxon>Oryzoideae</taxon>
        <taxon>Oryzeae</taxon>
        <taxon>Oryzinae</taxon>
        <taxon>Oryza</taxon>
    </lineage>
</organism>
<accession>A0A0D3FSJ5</accession>
<feature type="region of interest" description="Disordered" evidence="1">
    <location>
        <begin position="136"/>
        <end position="164"/>
    </location>
</feature>
<proteinExistence type="predicted"/>
<protein>
    <submittedName>
        <fullName evidence="2">Uncharacterized protein</fullName>
    </submittedName>
</protein>
<feature type="region of interest" description="Disordered" evidence="1">
    <location>
        <begin position="78"/>
        <end position="104"/>
    </location>
</feature>
<dbReference type="Gramene" id="OBART04G02560.1">
    <property type="protein sequence ID" value="OBART04G02560.1"/>
    <property type="gene ID" value="OBART04G02560"/>
</dbReference>
<sequence>MAAATVIAVCDGGDGDRCVRRWPRRMRVTAATPSLVPTLVLPPSSCRGLAAAAALPGISGGGGSACFGSSSGSHRSFSHLAIPHPSSPSLPISSTTPPIAKPWTPDEVVVERSDTKQCGGGGVRGVAGRDVEVAVERSSQMPQQRQQRRVVGLGAGAGGKEECK</sequence>
<dbReference type="HOGENOM" id="CLU_1621529_0_0_1"/>
<dbReference type="EnsemblPlants" id="OBART04G02560.1">
    <property type="protein sequence ID" value="OBART04G02560.1"/>
    <property type="gene ID" value="OBART04G02560"/>
</dbReference>
<feature type="compositionally biased region" description="Low complexity" evidence="1">
    <location>
        <begin position="143"/>
        <end position="152"/>
    </location>
</feature>
<dbReference type="AlphaFoldDB" id="A0A0D3FSJ5"/>
<evidence type="ECO:0000313" key="3">
    <source>
        <dbReference type="Proteomes" id="UP000026960"/>
    </source>
</evidence>
<keyword evidence="3" id="KW-1185">Reference proteome</keyword>
<reference evidence="2" key="2">
    <citation type="submission" date="2015-03" db="UniProtKB">
        <authorList>
            <consortium name="EnsemblPlants"/>
        </authorList>
    </citation>
    <scope>IDENTIFICATION</scope>
</reference>
<dbReference type="PaxDb" id="65489-OBART04G02560.1"/>